<keyword evidence="2 6" id="KW-0812">Transmembrane</keyword>
<dbReference type="PANTHER" id="PTHR30071">
    <property type="entry name" value="HEME EXPORTER PROTEIN C"/>
    <property type="match status" value="1"/>
</dbReference>
<keyword evidence="5 6" id="KW-0472">Membrane</keyword>
<evidence type="ECO:0000256" key="6">
    <source>
        <dbReference type="SAM" id="Phobius"/>
    </source>
</evidence>
<dbReference type="GO" id="GO:0020037">
    <property type="term" value="F:heme binding"/>
    <property type="evidence" value="ECO:0007669"/>
    <property type="project" value="InterPro"/>
</dbReference>
<dbReference type="GO" id="GO:0005886">
    <property type="term" value="C:plasma membrane"/>
    <property type="evidence" value="ECO:0007669"/>
    <property type="project" value="TreeGrafter"/>
</dbReference>
<dbReference type="Pfam" id="PF01578">
    <property type="entry name" value="Cytochrom_C_asm"/>
    <property type="match status" value="1"/>
</dbReference>
<feature type="transmembrane region" description="Helical" evidence="6">
    <location>
        <begin position="134"/>
        <end position="160"/>
    </location>
</feature>
<reference evidence="8" key="1">
    <citation type="submission" date="2020-05" db="EMBL/GenBank/DDBJ databases">
        <authorList>
            <person name="Chiriac C."/>
            <person name="Salcher M."/>
            <person name="Ghai R."/>
            <person name="Kavagutti S V."/>
        </authorList>
    </citation>
    <scope>NUCLEOTIDE SEQUENCE</scope>
</reference>
<dbReference type="InterPro" id="IPR045062">
    <property type="entry name" value="Cyt_c_biogenesis_CcsA/CcmC"/>
</dbReference>
<feature type="transmembrane region" description="Helical" evidence="6">
    <location>
        <begin position="219"/>
        <end position="238"/>
    </location>
</feature>
<comment type="subcellular location">
    <subcellularLocation>
        <location evidence="1">Membrane</location>
        <topology evidence="1">Multi-pass membrane protein</topology>
    </subcellularLocation>
</comment>
<keyword evidence="4 6" id="KW-1133">Transmembrane helix</keyword>
<feature type="transmembrane region" description="Helical" evidence="6">
    <location>
        <begin position="75"/>
        <end position="91"/>
    </location>
</feature>
<evidence type="ECO:0000259" key="7">
    <source>
        <dbReference type="Pfam" id="PF01578"/>
    </source>
</evidence>
<dbReference type="InterPro" id="IPR017562">
    <property type="entry name" value="Cyt_c_biogenesis_CcsA"/>
</dbReference>
<dbReference type="InterPro" id="IPR002541">
    <property type="entry name" value="Cyt_c_assembly"/>
</dbReference>
<evidence type="ECO:0000256" key="5">
    <source>
        <dbReference type="ARBA" id="ARBA00023136"/>
    </source>
</evidence>
<organism evidence="8">
    <name type="scientific">freshwater metagenome</name>
    <dbReference type="NCBI Taxonomy" id="449393"/>
    <lineage>
        <taxon>unclassified sequences</taxon>
        <taxon>metagenomes</taxon>
        <taxon>ecological metagenomes</taxon>
    </lineage>
</organism>
<feature type="transmembrane region" description="Helical" evidence="6">
    <location>
        <begin position="38"/>
        <end position="63"/>
    </location>
</feature>
<keyword evidence="3" id="KW-0201">Cytochrome c-type biogenesis</keyword>
<feature type="domain" description="Cytochrome c assembly protein" evidence="7">
    <location>
        <begin position="69"/>
        <end position="270"/>
    </location>
</feature>
<feature type="transmembrane region" description="Helical" evidence="6">
    <location>
        <begin position="245"/>
        <end position="266"/>
    </location>
</feature>
<protein>
    <submittedName>
        <fullName evidence="8">Unannotated protein</fullName>
    </submittedName>
</protein>
<accession>A0A6J6EG57</accession>
<sequence length="275" mass="29848">MDLGIVSNWSILISSIFLTLATYVSFIKLIGSKNPAKFAKLSIFFTYLATFILTVGVVTRGIAAARAPWGNMYEYAIAGTLAVLVVYLIIARKQDISGIAVLVLMPALLSLGLAQTVLYVAVSDLVPALKSGWLVIHVASAIIAGGGFSLGFAFAIGQLIASKSNSNFAKKLPSENDLELLSYRTTAWGFAVWTFAVLAGAIWAEEAWGRFWGWDPKETWALITWIAYAAYLHARVTVGWRNKAAVLAIIGYVSYIFNFFGVNILFDGLHSYGGL</sequence>
<gene>
    <name evidence="8" type="ORF">UFOPK1726_00471</name>
</gene>
<evidence type="ECO:0000313" key="8">
    <source>
        <dbReference type="EMBL" id="CAB4574214.1"/>
    </source>
</evidence>
<dbReference type="EMBL" id="CAEZTT010000039">
    <property type="protein sequence ID" value="CAB4574214.1"/>
    <property type="molecule type" value="Genomic_DNA"/>
</dbReference>
<evidence type="ECO:0000256" key="2">
    <source>
        <dbReference type="ARBA" id="ARBA00022692"/>
    </source>
</evidence>
<dbReference type="GO" id="GO:0017004">
    <property type="term" value="P:cytochrome complex assembly"/>
    <property type="evidence" value="ECO:0007669"/>
    <property type="project" value="UniProtKB-KW"/>
</dbReference>
<feature type="transmembrane region" description="Helical" evidence="6">
    <location>
        <begin position="181"/>
        <end position="204"/>
    </location>
</feature>
<dbReference type="NCBIfam" id="TIGR03144">
    <property type="entry name" value="cytochr_II_ccsB"/>
    <property type="match status" value="1"/>
</dbReference>
<proteinExistence type="predicted"/>
<dbReference type="AlphaFoldDB" id="A0A6J6EG57"/>
<name>A0A6J6EG57_9ZZZZ</name>
<evidence type="ECO:0000256" key="1">
    <source>
        <dbReference type="ARBA" id="ARBA00004141"/>
    </source>
</evidence>
<evidence type="ECO:0000256" key="4">
    <source>
        <dbReference type="ARBA" id="ARBA00022989"/>
    </source>
</evidence>
<dbReference type="PANTHER" id="PTHR30071:SF1">
    <property type="entry name" value="CYTOCHROME B_B6 PROTEIN-RELATED"/>
    <property type="match status" value="1"/>
</dbReference>
<feature type="transmembrane region" description="Helical" evidence="6">
    <location>
        <begin position="6"/>
        <end position="26"/>
    </location>
</feature>
<evidence type="ECO:0000256" key="3">
    <source>
        <dbReference type="ARBA" id="ARBA00022748"/>
    </source>
</evidence>
<feature type="transmembrane region" description="Helical" evidence="6">
    <location>
        <begin position="98"/>
        <end position="122"/>
    </location>
</feature>